<evidence type="ECO:0000313" key="1">
    <source>
        <dbReference type="EMBL" id="TFK59167.1"/>
    </source>
</evidence>
<proteinExistence type="predicted"/>
<evidence type="ECO:0000313" key="2">
    <source>
        <dbReference type="Proteomes" id="UP000308600"/>
    </source>
</evidence>
<reference evidence="1 2" key="1">
    <citation type="journal article" date="2019" name="Nat. Ecol. Evol.">
        <title>Megaphylogeny resolves global patterns of mushroom evolution.</title>
        <authorList>
            <person name="Varga T."/>
            <person name="Krizsan K."/>
            <person name="Foldi C."/>
            <person name="Dima B."/>
            <person name="Sanchez-Garcia M."/>
            <person name="Sanchez-Ramirez S."/>
            <person name="Szollosi G.J."/>
            <person name="Szarkandi J.G."/>
            <person name="Papp V."/>
            <person name="Albert L."/>
            <person name="Andreopoulos W."/>
            <person name="Angelini C."/>
            <person name="Antonin V."/>
            <person name="Barry K.W."/>
            <person name="Bougher N.L."/>
            <person name="Buchanan P."/>
            <person name="Buyck B."/>
            <person name="Bense V."/>
            <person name="Catcheside P."/>
            <person name="Chovatia M."/>
            <person name="Cooper J."/>
            <person name="Damon W."/>
            <person name="Desjardin D."/>
            <person name="Finy P."/>
            <person name="Geml J."/>
            <person name="Haridas S."/>
            <person name="Hughes K."/>
            <person name="Justo A."/>
            <person name="Karasinski D."/>
            <person name="Kautmanova I."/>
            <person name="Kiss B."/>
            <person name="Kocsube S."/>
            <person name="Kotiranta H."/>
            <person name="LaButti K.M."/>
            <person name="Lechner B.E."/>
            <person name="Liimatainen K."/>
            <person name="Lipzen A."/>
            <person name="Lukacs Z."/>
            <person name="Mihaltcheva S."/>
            <person name="Morgado L.N."/>
            <person name="Niskanen T."/>
            <person name="Noordeloos M.E."/>
            <person name="Ohm R.A."/>
            <person name="Ortiz-Santana B."/>
            <person name="Ovrebo C."/>
            <person name="Racz N."/>
            <person name="Riley R."/>
            <person name="Savchenko A."/>
            <person name="Shiryaev A."/>
            <person name="Soop K."/>
            <person name="Spirin V."/>
            <person name="Szebenyi C."/>
            <person name="Tomsovsky M."/>
            <person name="Tulloss R.E."/>
            <person name="Uehling J."/>
            <person name="Grigoriev I.V."/>
            <person name="Vagvolgyi C."/>
            <person name="Papp T."/>
            <person name="Martin F.M."/>
            <person name="Miettinen O."/>
            <person name="Hibbett D.S."/>
            <person name="Nagy L.G."/>
        </authorList>
    </citation>
    <scope>NUCLEOTIDE SEQUENCE [LARGE SCALE GENOMIC DNA]</scope>
    <source>
        <strain evidence="1 2">NL-1719</strain>
    </source>
</reference>
<organism evidence="1 2">
    <name type="scientific">Pluteus cervinus</name>
    <dbReference type="NCBI Taxonomy" id="181527"/>
    <lineage>
        <taxon>Eukaryota</taxon>
        <taxon>Fungi</taxon>
        <taxon>Dikarya</taxon>
        <taxon>Basidiomycota</taxon>
        <taxon>Agaricomycotina</taxon>
        <taxon>Agaricomycetes</taxon>
        <taxon>Agaricomycetidae</taxon>
        <taxon>Agaricales</taxon>
        <taxon>Pluteineae</taxon>
        <taxon>Pluteaceae</taxon>
        <taxon>Pluteus</taxon>
    </lineage>
</organism>
<gene>
    <name evidence="1" type="ORF">BDN72DRAFT_865381</name>
</gene>
<sequence>MPLVNVFVGLSECDEAFNELRYFPVSCQPTLIGFRQRNLFHLGILHLRRSLGFHNSRIKPNIQAIIASFVESDFFGSQIIQTQLKFRPRQYISAFGQVYPNTLLGVNEKAVDFQLRIQPYNGFVKDILQYRLHEPQVRGQGQQMNLLFHTTKGIRKFCAKK</sequence>
<name>A0ACD3A2S9_9AGAR</name>
<keyword evidence="2" id="KW-1185">Reference proteome</keyword>
<dbReference type="Proteomes" id="UP000308600">
    <property type="component" value="Unassembled WGS sequence"/>
</dbReference>
<protein>
    <submittedName>
        <fullName evidence="1">Uncharacterized protein</fullName>
    </submittedName>
</protein>
<dbReference type="EMBL" id="ML209061">
    <property type="protein sequence ID" value="TFK59167.1"/>
    <property type="molecule type" value="Genomic_DNA"/>
</dbReference>
<accession>A0ACD3A2S9</accession>